<feature type="transmembrane region" description="Helical" evidence="2">
    <location>
        <begin position="45"/>
        <end position="67"/>
    </location>
</feature>
<gene>
    <name evidence="3" type="ORF">MYCIT1_LOCUS29870</name>
</gene>
<evidence type="ECO:0000313" key="3">
    <source>
        <dbReference type="EMBL" id="CAK5279678.1"/>
    </source>
</evidence>
<keyword evidence="2" id="KW-1133">Transmembrane helix</keyword>
<evidence type="ECO:0000256" key="1">
    <source>
        <dbReference type="SAM" id="MobiDB-lite"/>
    </source>
</evidence>
<comment type="caution">
    <text evidence="3">The sequence shown here is derived from an EMBL/GenBank/DDBJ whole genome shotgun (WGS) entry which is preliminary data.</text>
</comment>
<keyword evidence="2" id="KW-0812">Transmembrane</keyword>
<evidence type="ECO:0000313" key="4">
    <source>
        <dbReference type="Proteomes" id="UP001295794"/>
    </source>
</evidence>
<evidence type="ECO:0000256" key="2">
    <source>
        <dbReference type="SAM" id="Phobius"/>
    </source>
</evidence>
<dbReference type="EMBL" id="CAVNYO010000440">
    <property type="protein sequence ID" value="CAK5279678.1"/>
    <property type="molecule type" value="Genomic_DNA"/>
</dbReference>
<protein>
    <submittedName>
        <fullName evidence="3">Uncharacterized protein</fullName>
    </submittedName>
</protein>
<dbReference type="Proteomes" id="UP001295794">
    <property type="component" value="Unassembled WGS sequence"/>
</dbReference>
<feature type="region of interest" description="Disordered" evidence="1">
    <location>
        <begin position="1"/>
        <end position="29"/>
    </location>
</feature>
<keyword evidence="4" id="KW-1185">Reference proteome</keyword>
<proteinExistence type="predicted"/>
<accession>A0AAD2HRV1</accession>
<reference evidence="3" key="1">
    <citation type="submission" date="2023-11" db="EMBL/GenBank/DDBJ databases">
        <authorList>
            <person name="De Vega J J."/>
            <person name="De Vega J J."/>
        </authorList>
    </citation>
    <scope>NUCLEOTIDE SEQUENCE</scope>
</reference>
<name>A0AAD2HRV1_9AGAR</name>
<feature type="transmembrane region" description="Helical" evidence="2">
    <location>
        <begin position="538"/>
        <end position="559"/>
    </location>
</feature>
<keyword evidence="2" id="KW-0472">Membrane</keyword>
<feature type="transmembrane region" description="Helical" evidence="2">
    <location>
        <begin position="92"/>
        <end position="112"/>
    </location>
</feature>
<dbReference type="AlphaFoldDB" id="A0AAD2HRV1"/>
<organism evidence="3 4">
    <name type="scientific">Mycena citricolor</name>
    <dbReference type="NCBI Taxonomy" id="2018698"/>
    <lineage>
        <taxon>Eukaryota</taxon>
        <taxon>Fungi</taxon>
        <taxon>Dikarya</taxon>
        <taxon>Basidiomycota</taxon>
        <taxon>Agaricomycotina</taxon>
        <taxon>Agaricomycetes</taxon>
        <taxon>Agaricomycetidae</taxon>
        <taxon>Agaricales</taxon>
        <taxon>Marasmiineae</taxon>
        <taxon>Mycenaceae</taxon>
        <taxon>Mycena</taxon>
    </lineage>
</organism>
<sequence length="626" mass="67344">MASNYVPEPIQRWSAGTESESSIGEKFGDKDVESGRQARAFPIRVLAWPIIVIVMQFTLLMLTVGLFEHVRARGQVPLPFATAVFFRDEHQVATYVVTFLSTILSTFSGFLLSQAIRVAMVVHLSHQPIQISALQSMIKLAGKSLIMNGRDLRWTACATIVFLAAMEQTASWNTLFTPTTITFDVPMVGAEVDIANPSLLAQFNNLYLNEIRGTLNTTVTAVTNTAGTTNALSATGYSTIFNFESEAYDATTGGILPVNMVFDAPAGSPPPVSIYPQYFNTRNTEALPPLVTDLNVTMVQQGLTAAVSCAAQNLNAQTDPSVTPRQAPAQVTIAGVSSTGLTSYEMDTFCQGNPLNQAKLSFTGNVLIIAGCQRPNSTTDYTIVIYPFGIYRDMGSIVCRVSPQIVNVTTTYTPRLISTVFNNSATPIPINGDVTFAVLDMLTQVIGLGQSETSNVIGDAIMNIFSDQVYGDLQYTDLWEQYFLGALGFISTAIKTQLAVPKTGVFAPNGLPESMSKAIRGTATVATIGWQYTVEGGLLLIPSIFIALLSIAVASYAIFEALRVRVETRAAFDPCDPIALMAAASAGGMEHAFTGLGAEEVEAGKEKRIRLGRTRSGREGLVESMD</sequence>